<keyword evidence="2" id="KW-0032">Aminotransferase</keyword>
<dbReference type="InterPro" id="IPR050571">
    <property type="entry name" value="Class-IV_PLP-Dep_Aminotrnsfr"/>
</dbReference>
<dbReference type="EMBL" id="CP011542">
    <property type="protein sequence ID" value="AKK06881.1"/>
    <property type="molecule type" value="Genomic_DNA"/>
</dbReference>
<dbReference type="GO" id="GO:0005829">
    <property type="term" value="C:cytosol"/>
    <property type="evidence" value="ECO:0007669"/>
    <property type="project" value="TreeGrafter"/>
</dbReference>
<dbReference type="SUPFAM" id="SSF56752">
    <property type="entry name" value="D-aminoacid aminotransferase-like PLP-dependent enzymes"/>
    <property type="match status" value="1"/>
</dbReference>
<dbReference type="EC" id="4.1.3.38" evidence="2"/>
<dbReference type="GO" id="GO:0046394">
    <property type="term" value="P:carboxylic acid biosynthetic process"/>
    <property type="evidence" value="ECO:0007669"/>
    <property type="project" value="UniProtKB-ARBA"/>
</dbReference>
<dbReference type="GO" id="GO:0008483">
    <property type="term" value="F:transaminase activity"/>
    <property type="evidence" value="ECO:0007669"/>
    <property type="project" value="UniProtKB-KW"/>
</dbReference>
<accession>A0A0G3H0F2</accession>
<name>A0A0G3H0F2_9CORY</name>
<comment type="similarity">
    <text evidence="1">Belongs to the class-IV pyridoxal-phosphate-dependent aminotransferase family.</text>
</comment>
<dbReference type="InterPro" id="IPR036038">
    <property type="entry name" value="Aminotransferase-like"/>
</dbReference>
<organism evidence="2 3">
    <name type="scientific">Corynebacterium mustelae</name>
    <dbReference type="NCBI Taxonomy" id="571915"/>
    <lineage>
        <taxon>Bacteria</taxon>
        <taxon>Bacillati</taxon>
        <taxon>Actinomycetota</taxon>
        <taxon>Actinomycetes</taxon>
        <taxon>Mycobacteriales</taxon>
        <taxon>Corynebacteriaceae</taxon>
        <taxon>Corynebacterium</taxon>
    </lineage>
</organism>
<dbReference type="InterPro" id="IPR043131">
    <property type="entry name" value="BCAT-like_N"/>
</dbReference>
<sequence>MASHVQPSSTSPTPIVLAVEPFGGSARNHNPNLPLVFWDDAAVTRGDGVFETLLLRDGCACNVQRHIDRFCASARLLDLPQPALEAWEKATELAAEMWFSKTDRDASCVWTYTRGRESTGIPSAWLVVKDVGDKTVEQRESGVKVMTGARGYNISTSAHETDATINTPPWLVVGAKSLNYAANMAALRWAKSQGFDDVIFTDGEQVLEGATSTVVTVRGNKIRTPISGGDILPGTTVAALFAHATDSGWRCKEKNMLVDDLYRADSVWLLSSVRIATRVTQLDGKKLPKPANETEIRELIEAALGVP</sequence>
<proteinExistence type="inferred from homology"/>
<evidence type="ECO:0000313" key="3">
    <source>
        <dbReference type="Proteomes" id="UP000035199"/>
    </source>
</evidence>
<evidence type="ECO:0000256" key="1">
    <source>
        <dbReference type="ARBA" id="ARBA00009320"/>
    </source>
</evidence>
<dbReference type="GO" id="GO:0008696">
    <property type="term" value="F:4-amino-4-deoxychorismate lyase activity"/>
    <property type="evidence" value="ECO:0007669"/>
    <property type="project" value="UniProtKB-EC"/>
</dbReference>
<reference evidence="2 3" key="1">
    <citation type="journal article" date="2015" name="Genome Announc.">
        <title>Complete Genome Sequence of the Type Strain Corynebacterium mustelae DSM 45274, Isolated from Various Tissues of a Male Ferret with Lethal Sepsis.</title>
        <authorList>
            <person name="Ruckert C."/>
            <person name="Eimer J."/>
            <person name="Winkler A."/>
            <person name="Tauch A."/>
        </authorList>
    </citation>
    <scope>NUCLEOTIDE SEQUENCE [LARGE SCALE GENOMIC DNA]</scope>
    <source>
        <strain evidence="2 3">DSM 45274</strain>
    </source>
</reference>
<dbReference type="InterPro" id="IPR001544">
    <property type="entry name" value="Aminotrans_IV"/>
</dbReference>
<reference evidence="3" key="2">
    <citation type="submission" date="2015-05" db="EMBL/GenBank/DDBJ databases">
        <title>Complete genome sequence of Corynebacterium mustelae DSM 45274, isolated from various tissues of a male ferret with lethal sepsis.</title>
        <authorList>
            <person name="Ruckert C."/>
            <person name="Albersmeier A."/>
            <person name="Winkler A."/>
            <person name="Tauch A."/>
        </authorList>
    </citation>
    <scope>NUCLEOTIDE SEQUENCE [LARGE SCALE GENOMIC DNA]</scope>
    <source>
        <strain evidence="3">DSM 45274</strain>
    </source>
</reference>
<dbReference type="STRING" id="571915.CMUST_12925"/>
<dbReference type="AlphaFoldDB" id="A0A0G3H0F2"/>
<dbReference type="Pfam" id="PF01063">
    <property type="entry name" value="Aminotran_4"/>
    <property type="match status" value="1"/>
</dbReference>
<dbReference type="Proteomes" id="UP000035199">
    <property type="component" value="Chromosome"/>
</dbReference>
<dbReference type="Gene3D" id="3.20.10.10">
    <property type="entry name" value="D-amino Acid Aminotransferase, subunit A, domain 2"/>
    <property type="match status" value="1"/>
</dbReference>
<gene>
    <name evidence="2" type="ORF">CMUST_12925</name>
</gene>
<protein>
    <submittedName>
        <fullName evidence="2">Branched-chain amino acid aminotransferase/4-amino-4-deoxychorismate lyase</fullName>
        <ecNumber evidence="2">4.1.3.38</ecNumber>
    </submittedName>
</protein>
<evidence type="ECO:0000313" key="2">
    <source>
        <dbReference type="EMBL" id="AKK06881.1"/>
    </source>
</evidence>
<dbReference type="PATRIC" id="fig|571915.4.peg.2769"/>
<dbReference type="OrthoDB" id="3199344at2"/>
<dbReference type="PANTHER" id="PTHR42743">
    <property type="entry name" value="AMINO-ACID AMINOTRANSFERASE"/>
    <property type="match status" value="1"/>
</dbReference>
<dbReference type="PANTHER" id="PTHR42743:SF11">
    <property type="entry name" value="AMINODEOXYCHORISMATE LYASE"/>
    <property type="match status" value="1"/>
</dbReference>
<keyword evidence="2" id="KW-0456">Lyase</keyword>
<dbReference type="NCBIfam" id="NF005886">
    <property type="entry name" value="PRK07849.1-1"/>
    <property type="match status" value="1"/>
</dbReference>
<keyword evidence="3" id="KW-1185">Reference proteome</keyword>
<dbReference type="RefSeq" id="WP_047262820.1">
    <property type="nucleotide sequence ID" value="NZ_CP011542.1"/>
</dbReference>
<dbReference type="KEGG" id="cmv:CMUST_12925"/>
<dbReference type="InterPro" id="IPR043132">
    <property type="entry name" value="BCAT-like_C"/>
</dbReference>
<dbReference type="Gene3D" id="3.30.470.10">
    <property type="match status" value="1"/>
</dbReference>
<keyword evidence="2" id="KW-0808">Transferase</keyword>